<comment type="caution">
    <text evidence="1">The sequence shown here is derived from an EMBL/GenBank/DDBJ whole genome shotgun (WGS) entry which is preliminary data.</text>
</comment>
<reference evidence="1" key="1">
    <citation type="submission" date="2022-07" db="EMBL/GenBank/DDBJ databases">
        <title>Genome Sequence of Phlebia brevispora.</title>
        <authorList>
            <person name="Buettner E."/>
        </authorList>
    </citation>
    <scope>NUCLEOTIDE SEQUENCE</scope>
    <source>
        <strain evidence="1">MPL23</strain>
    </source>
</reference>
<dbReference type="Proteomes" id="UP001148662">
    <property type="component" value="Unassembled WGS sequence"/>
</dbReference>
<proteinExistence type="predicted"/>
<evidence type="ECO:0000313" key="1">
    <source>
        <dbReference type="EMBL" id="KAJ3518509.1"/>
    </source>
</evidence>
<gene>
    <name evidence="1" type="ORF">NM688_g9429</name>
</gene>
<keyword evidence="2" id="KW-1185">Reference proteome</keyword>
<organism evidence="1 2">
    <name type="scientific">Phlebia brevispora</name>
    <dbReference type="NCBI Taxonomy" id="194682"/>
    <lineage>
        <taxon>Eukaryota</taxon>
        <taxon>Fungi</taxon>
        <taxon>Dikarya</taxon>
        <taxon>Basidiomycota</taxon>
        <taxon>Agaricomycotina</taxon>
        <taxon>Agaricomycetes</taxon>
        <taxon>Polyporales</taxon>
        <taxon>Meruliaceae</taxon>
        <taxon>Phlebia</taxon>
    </lineage>
</organism>
<accession>A0ACC1RHP1</accession>
<sequence length="448" mass="50457">MMHSSSNLDVWQVSPSHVDVHLHSIDDLAGSLLDDPSLKYTDIQIPYAEIPDPVHAGSWNLSSLSNTTFHEAYHNIEDIGIFVKQLLDLYPENVELVPLGHSAEHREMFALEIFKEKSIRKENSAAKRKNGFLITEWAASANLQQWIATSTAMFVAHALLADTSESYSLSPLLNNYDFYIILLPNPDGYVYTWETDRLWYKNRQIVGFNEKCVGIDLNRNWGHKWKPTAKFPTVSQTDVHVNATAVPGTDPCTHWYPGHRPFEAPEVNNLANYVTTLPNLRAYLDLRSYGQMISTPFSYSCKKTPKDAENQVEAALGAARAIKVAHGVSYMVGTLCHQLYKAPGNVVDYMYAKAGIKFSYAVHLRDTGTYGFLLPPEWIRPVGEETANMIKSIVTFISNGKFLLTLSCVPHHLGVAVYRFGTQAQAPAWSSWSRWVFVEESTFSSIYI</sequence>
<dbReference type="EMBL" id="JANHOG010002955">
    <property type="protein sequence ID" value="KAJ3518509.1"/>
    <property type="molecule type" value="Genomic_DNA"/>
</dbReference>
<protein>
    <submittedName>
        <fullName evidence="1">Uncharacterized protein</fullName>
    </submittedName>
</protein>
<name>A0ACC1RHP1_9APHY</name>
<evidence type="ECO:0000313" key="2">
    <source>
        <dbReference type="Proteomes" id="UP001148662"/>
    </source>
</evidence>